<dbReference type="Gene3D" id="1.10.10.10">
    <property type="entry name" value="Winged helix-like DNA-binding domain superfamily/Winged helix DNA-binding domain"/>
    <property type="match status" value="1"/>
</dbReference>
<dbReference type="PROSITE" id="PS50949">
    <property type="entry name" value="HTH_GNTR"/>
    <property type="match status" value="1"/>
</dbReference>
<dbReference type="EMBL" id="JAPCID010000007">
    <property type="protein sequence ID" value="MDA0137052.1"/>
    <property type="molecule type" value="Genomic_DNA"/>
</dbReference>
<dbReference type="Pfam" id="PF00392">
    <property type="entry name" value="GntR"/>
    <property type="match status" value="1"/>
</dbReference>
<organism evidence="5 6">
    <name type="scientific">Solirubrobacter deserti</name>
    <dbReference type="NCBI Taxonomy" id="2282478"/>
    <lineage>
        <taxon>Bacteria</taxon>
        <taxon>Bacillati</taxon>
        <taxon>Actinomycetota</taxon>
        <taxon>Thermoleophilia</taxon>
        <taxon>Solirubrobacterales</taxon>
        <taxon>Solirubrobacteraceae</taxon>
        <taxon>Solirubrobacter</taxon>
    </lineage>
</organism>
<dbReference type="Proteomes" id="UP001147700">
    <property type="component" value="Unassembled WGS sequence"/>
</dbReference>
<evidence type="ECO:0000256" key="3">
    <source>
        <dbReference type="ARBA" id="ARBA00023163"/>
    </source>
</evidence>
<feature type="domain" description="HTH gntR-type" evidence="4">
    <location>
        <begin position="10"/>
        <end position="78"/>
    </location>
</feature>
<dbReference type="InterPro" id="IPR036388">
    <property type="entry name" value="WH-like_DNA-bd_sf"/>
</dbReference>
<evidence type="ECO:0000256" key="1">
    <source>
        <dbReference type="ARBA" id="ARBA00023015"/>
    </source>
</evidence>
<protein>
    <submittedName>
        <fullName evidence="5">GntR family transcriptional regulator</fullName>
    </submittedName>
</protein>
<evidence type="ECO:0000313" key="5">
    <source>
        <dbReference type="EMBL" id="MDA0137052.1"/>
    </source>
</evidence>
<dbReference type="SMART" id="SM00345">
    <property type="entry name" value="HTH_GNTR"/>
    <property type="match status" value="1"/>
</dbReference>
<dbReference type="InterPro" id="IPR000524">
    <property type="entry name" value="Tscrpt_reg_HTH_GntR"/>
</dbReference>
<reference evidence="5" key="1">
    <citation type="submission" date="2022-10" db="EMBL/GenBank/DDBJ databases">
        <title>The WGS of Solirubrobacter sp. CPCC 204708.</title>
        <authorList>
            <person name="Jiang Z."/>
        </authorList>
    </citation>
    <scope>NUCLEOTIDE SEQUENCE</scope>
    <source>
        <strain evidence="5">CPCC 204708</strain>
    </source>
</reference>
<dbReference type="InterPro" id="IPR050679">
    <property type="entry name" value="Bact_HTH_transcr_reg"/>
</dbReference>
<dbReference type="InterPro" id="IPR036390">
    <property type="entry name" value="WH_DNA-bd_sf"/>
</dbReference>
<keyword evidence="2" id="KW-0238">DNA-binding</keyword>
<dbReference type="PANTHER" id="PTHR44846:SF17">
    <property type="entry name" value="GNTR-FAMILY TRANSCRIPTIONAL REGULATOR"/>
    <property type="match status" value="1"/>
</dbReference>
<name>A0ABT4RET4_9ACTN</name>
<keyword evidence="3" id="KW-0804">Transcription</keyword>
<dbReference type="CDD" id="cd07377">
    <property type="entry name" value="WHTH_GntR"/>
    <property type="match status" value="1"/>
</dbReference>
<accession>A0ABT4RET4</accession>
<dbReference type="PANTHER" id="PTHR44846">
    <property type="entry name" value="MANNOSYL-D-GLYCERATE TRANSPORT/METABOLISM SYSTEM REPRESSOR MNGR-RELATED"/>
    <property type="match status" value="1"/>
</dbReference>
<dbReference type="RefSeq" id="WP_202956212.1">
    <property type="nucleotide sequence ID" value="NZ_JAPCID010000007.1"/>
</dbReference>
<evidence type="ECO:0000259" key="4">
    <source>
        <dbReference type="PROSITE" id="PS50949"/>
    </source>
</evidence>
<keyword evidence="1" id="KW-0805">Transcription regulation</keyword>
<dbReference type="PRINTS" id="PR00035">
    <property type="entry name" value="HTHGNTR"/>
</dbReference>
<gene>
    <name evidence="5" type="ORF">OJ962_06055</name>
</gene>
<sequence length="281" mass="31085">MSALDPDDPRPPYIQVAGALRAAILTKTLQPGDQLPSGSQLATRYGVARMTVQQAIRILRDEGLVVSRQGSGVFVRERTARPVGLRPVVERAFQRPNVTIDFFGFTAETLLGAVQEPLDKIRAGAAAPESIAIRILVPDSTKPAALPCRADDLADDPAFRERSRAMTQRHNEAITDAVHELDELGLVGNGTVEVRVHQLSPLFKAFILNREELFLGFYPVVRRQVQLHAEPHDIYDLMGKDATLFHHAASDDDTSTGSQYVEQIQAWFETIWTTVAQSLIR</sequence>
<evidence type="ECO:0000256" key="2">
    <source>
        <dbReference type="ARBA" id="ARBA00023125"/>
    </source>
</evidence>
<evidence type="ECO:0000313" key="6">
    <source>
        <dbReference type="Proteomes" id="UP001147700"/>
    </source>
</evidence>
<dbReference type="SUPFAM" id="SSF46785">
    <property type="entry name" value="Winged helix' DNA-binding domain"/>
    <property type="match status" value="1"/>
</dbReference>
<keyword evidence="6" id="KW-1185">Reference proteome</keyword>
<comment type="caution">
    <text evidence="5">The sequence shown here is derived from an EMBL/GenBank/DDBJ whole genome shotgun (WGS) entry which is preliminary data.</text>
</comment>
<proteinExistence type="predicted"/>